<accession>A0A081BJJ9</accession>
<dbReference type="GO" id="GO:0006260">
    <property type="term" value="P:DNA replication"/>
    <property type="evidence" value="ECO:0007669"/>
    <property type="project" value="TreeGrafter"/>
</dbReference>
<sequence>MDQETTRMLYEMRLSSMVEAVNAQNTSENCQGMNFEERFKLIVANAYASRQTNKLERLIKQADFSTVAPSIGNIDYLPDRHLDRHLISELATGTYIKQHHNLIIMGASGNGKTWLATALGIEACRQFHKVKYVRLPELLDDLLIAKHEANGDFQKLLERYRKVDLLIIDEWLLTDVSLEQSQFLLELVECRLQSASTIYCSQFDPKGWHSKFGNAQIADAILDRIVHDSYRIVIEGERSMRERYGIGGQND</sequence>
<dbReference type="Gene3D" id="3.40.50.300">
    <property type="entry name" value="P-loop containing nucleotide triphosphate hydrolases"/>
    <property type="match status" value="1"/>
</dbReference>
<keyword evidence="5" id="KW-1185">Reference proteome</keyword>
<name>A0A081BJJ9_9LACO</name>
<reference evidence="4" key="1">
    <citation type="journal article" date="2014" name="Genome Announc.">
        <title>Draft Genome Sequence of Lactobacillus oryzae Strain SG293T.</title>
        <authorList>
            <person name="Tanizawa Y."/>
            <person name="Fujisawa T."/>
            <person name="Mochizuki T."/>
            <person name="Kaminuma E."/>
            <person name="Nakamura Y."/>
            <person name="Tohno M."/>
        </authorList>
    </citation>
    <scope>NUCLEOTIDE SEQUENCE [LARGE SCALE GENOMIC DNA]</scope>
    <source>
        <strain evidence="4">SG293</strain>
    </source>
</reference>
<dbReference type="InterPro" id="IPR047661">
    <property type="entry name" value="IstB"/>
</dbReference>
<dbReference type="STRING" id="1291743.LOSG293_220040"/>
<dbReference type="RefSeq" id="WP_034528442.1">
    <property type="nucleotide sequence ID" value="NZ_BBAZ01000021.1"/>
</dbReference>
<evidence type="ECO:0000259" key="3">
    <source>
        <dbReference type="Pfam" id="PF01695"/>
    </source>
</evidence>
<evidence type="ECO:0000313" key="4">
    <source>
        <dbReference type="EMBL" id="GAK48217.1"/>
    </source>
</evidence>
<keyword evidence="2 4" id="KW-0067">ATP-binding</keyword>
<dbReference type="AlphaFoldDB" id="A0A081BJJ9"/>
<dbReference type="eggNOG" id="COG1484">
    <property type="taxonomic scope" value="Bacteria"/>
</dbReference>
<evidence type="ECO:0000256" key="1">
    <source>
        <dbReference type="ARBA" id="ARBA00022741"/>
    </source>
</evidence>
<dbReference type="GO" id="GO:0005524">
    <property type="term" value="F:ATP binding"/>
    <property type="evidence" value="ECO:0007669"/>
    <property type="project" value="UniProtKB-KW"/>
</dbReference>
<feature type="domain" description="IstB-like ATP-binding" evidence="3">
    <location>
        <begin position="9"/>
        <end position="243"/>
    </location>
</feature>
<dbReference type="PANTHER" id="PTHR30050:SF4">
    <property type="entry name" value="ATP-BINDING PROTEIN RV3427C IN INSERTION SEQUENCE-RELATED"/>
    <property type="match status" value="1"/>
</dbReference>
<dbReference type="CDD" id="cd00009">
    <property type="entry name" value="AAA"/>
    <property type="match status" value="1"/>
</dbReference>
<evidence type="ECO:0000256" key="2">
    <source>
        <dbReference type="ARBA" id="ARBA00022840"/>
    </source>
</evidence>
<proteinExistence type="predicted"/>
<dbReference type="InterPro" id="IPR028350">
    <property type="entry name" value="DNAC/IstB-like"/>
</dbReference>
<dbReference type="PIRSF" id="PIRSF003073">
    <property type="entry name" value="DNAC_TnpB_IstB"/>
    <property type="match status" value="1"/>
</dbReference>
<dbReference type="SUPFAM" id="SSF52540">
    <property type="entry name" value="P-loop containing nucleoside triphosphate hydrolases"/>
    <property type="match status" value="1"/>
</dbReference>
<dbReference type="NCBIfam" id="NF038214">
    <property type="entry name" value="IS21_help_AAA"/>
    <property type="match status" value="1"/>
</dbReference>
<protein>
    <submittedName>
        <fullName evidence="4">IstB domain-containing protein ATP-binding protein</fullName>
    </submittedName>
</protein>
<dbReference type="PANTHER" id="PTHR30050">
    <property type="entry name" value="CHROMOSOMAL REPLICATION INITIATOR PROTEIN DNAA"/>
    <property type="match status" value="1"/>
</dbReference>
<gene>
    <name evidence="4" type="ORF">LOSG293_220040</name>
</gene>
<evidence type="ECO:0000313" key="5">
    <source>
        <dbReference type="Proteomes" id="UP000028700"/>
    </source>
</evidence>
<dbReference type="EMBL" id="BBJM01000022">
    <property type="protein sequence ID" value="GAK48217.1"/>
    <property type="molecule type" value="Genomic_DNA"/>
</dbReference>
<organism evidence="4 5">
    <name type="scientific">Secundilactobacillus oryzae JCM 18671</name>
    <dbReference type="NCBI Taxonomy" id="1291743"/>
    <lineage>
        <taxon>Bacteria</taxon>
        <taxon>Bacillati</taxon>
        <taxon>Bacillota</taxon>
        <taxon>Bacilli</taxon>
        <taxon>Lactobacillales</taxon>
        <taxon>Lactobacillaceae</taxon>
        <taxon>Secundilactobacillus</taxon>
    </lineage>
</organism>
<dbReference type="OrthoDB" id="2052561at2"/>
<dbReference type="Proteomes" id="UP000028700">
    <property type="component" value="Unassembled WGS sequence"/>
</dbReference>
<dbReference type="InterPro" id="IPR002611">
    <property type="entry name" value="IstB_ATP-bd"/>
</dbReference>
<dbReference type="Pfam" id="PF01695">
    <property type="entry name" value="IstB_IS21"/>
    <property type="match status" value="1"/>
</dbReference>
<comment type="caution">
    <text evidence="4">The sequence shown here is derived from an EMBL/GenBank/DDBJ whole genome shotgun (WGS) entry which is preliminary data.</text>
</comment>
<dbReference type="InterPro" id="IPR027417">
    <property type="entry name" value="P-loop_NTPase"/>
</dbReference>
<keyword evidence="1" id="KW-0547">Nucleotide-binding</keyword>